<comment type="caution">
    <text evidence="12">The sequence shown here is derived from an EMBL/GenBank/DDBJ whole genome shotgun (WGS) entry which is preliminary data.</text>
</comment>
<dbReference type="EMBL" id="JAJNDC010000001">
    <property type="protein sequence ID" value="MCW9712712.1"/>
    <property type="molecule type" value="Genomic_DNA"/>
</dbReference>
<comment type="subcellular location">
    <subcellularLocation>
        <location evidence="2">Membrane</location>
    </subcellularLocation>
</comment>
<dbReference type="EC" id="2.7.13.3" evidence="3"/>
<dbReference type="InterPro" id="IPR005467">
    <property type="entry name" value="His_kinase_dom"/>
</dbReference>
<accession>A0ABT3PXZ8</accession>
<name>A0ABT3PXZ8_9BACT</name>
<feature type="transmembrane region" description="Helical" evidence="9">
    <location>
        <begin position="310"/>
        <end position="329"/>
    </location>
</feature>
<keyword evidence="6" id="KW-0547">Nucleotide-binding</keyword>
<dbReference type="SUPFAM" id="SSF103190">
    <property type="entry name" value="Sensory domain-like"/>
    <property type="match status" value="1"/>
</dbReference>
<feature type="domain" description="HAMP" evidence="11">
    <location>
        <begin position="331"/>
        <end position="383"/>
    </location>
</feature>
<keyword evidence="13" id="KW-1185">Reference proteome</keyword>
<sequence length="595" mass="66860">MESPKFPIRWKLLSGFVGLALLVLVVVLFAVSQILDNRIREDINSSFHEAGKIFEQLQDVRFRQLRQTATLVADMPYMKAAISTGDPNTINQQIRQELVHLLHFDPLISDTLASEPLTTSLDSVGLVMVFDKDGVLLGQLSNIDPNKTSMSSKSGVQKALKGQYPQQSYIWKQGENYFNVITIPVFLQNQVIAALSLGYPIRNREAELLAQVIGYEVSYYVDEKLLTTSIDSLLEKDRTILSKGIEQASVDEINRQGSTTIEMEMKNQQWLAYLLPMVQYDPQSVEISGYYAVAKSLTQALEPLHQLQRVIYLIGFGGILIAIVLGITLTKNLTRPINRLLDGIKRIENEDYDHPVSVESRDEFGQLTRTFNKLVTNIKESIREKETLLAEIHHRVKNNLAVISGLLQLEGNNVEDEQTERIIKNSQLRIQSMATVHEMLYKAQNFNNLAFNDFIKKMVNSIHDIYKSAYSDLSVDIDAEDIDLNVNQAVPFGLMVNELVTNAFKHAYPDGGSGTVAISFYEEEGSVVLKVEDEGKGLDDDFSLEESESLGFSLIKILSTQIDAKIKIESERGTKITVIFEKKDKKGSSSSLNLN</sequence>
<dbReference type="Pfam" id="PF02518">
    <property type="entry name" value="HATPase_c"/>
    <property type="match status" value="1"/>
</dbReference>
<keyword evidence="8" id="KW-0067">ATP-binding</keyword>
<evidence type="ECO:0000256" key="4">
    <source>
        <dbReference type="ARBA" id="ARBA00022553"/>
    </source>
</evidence>
<gene>
    <name evidence="12" type="ORF">LQ318_07330</name>
</gene>
<dbReference type="Gene3D" id="3.30.565.10">
    <property type="entry name" value="Histidine kinase-like ATPase, C-terminal domain"/>
    <property type="match status" value="1"/>
</dbReference>
<dbReference type="InterPro" id="IPR011495">
    <property type="entry name" value="Sig_transdc_His_kin_sub2_dim/P"/>
</dbReference>
<dbReference type="InterPro" id="IPR003660">
    <property type="entry name" value="HAMP_dom"/>
</dbReference>
<dbReference type="PANTHER" id="PTHR41523">
    <property type="entry name" value="TWO-COMPONENT SYSTEM SENSOR PROTEIN"/>
    <property type="match status" value="1"/>
</dbReference>
<dbReference type="SUPFAM" id="SSF55874">
    <property type="entry name" value="ATPase domain of HSP90 chaperone/DNA topoisomerase II/histidine kinase"/>
    <property type="match status" value="1"/>
</dbReference>
<dbReference type="PANTHER" id="PTHR41523:SF8">
    <property type="entry name" value="ETHYLENE RESPONSE SENSOR PROTEIN"/>
    <property type="match status" value="1"/>
</dbReference>
<feature type="transmembrane region" description="Helical" evidence="9">
    <location>
        <begin position="12"/>
        <end position="35"/>
    </location>
</feature>
<dbReference type="PROSITE" id="PS50109">
    <property type="entry name" value="HIS_KIN"/>
    <property type="match status" value="1"/>
</dbReference>
<evidence type="ECO:0000256" key="2">
    <source>
        <dbReference type="ARBA" id="ARBA00004370"/>
    </source>
</evidence>
<evidence type="ECO:0000313" key="12">
    <source>
        <dbReference type="EMBL" id="MCW9712712.1"/>
    </source>
</evidence>
<dbReference type="RefSeq" id="WP_265788865.1">
    <property type="nucleotide sequence ID" value="NZ_BAABRS010000001.1"/>
</dbReference>
<dbReference type="Gene3D" id="6.10.340.10">
    <property type="match status" value="1"/>
</dbReference>
<evidence type="ECO:0000259" key="10">
    <source>
        <dbReference type="PROSITE" id="PS50109"/>
    </source>
</evidence>
<keyword evidence="4" id="KW-0597">Phosphoprotein</keyword>
<dbReference type="SMART" id="SM00387">
    <property type="entry name" value="HATPase_c"/>
    <property type="match status" value="1"/>
</dbReference>
<evidence type="ECO:0000259" key="11">
    <source>
        <dbReference type="PROSITE" id="PS50885"/>
    </source>
</evidence>
<dbReference type="Proteomes" id="UP001207337">
    <property type="component" value="Unassembled WGS sequence"/>
</dbReference>
<feature type="domain" description="Histidine kinase" evidence="10">
    <location>
        <begin position="391"/>
        <end position="584"/>
    </location>
</feature>
<dbReference type="InterPro" id="IPR003594">
    <property type="entry name" value="HATPase_dom"/>
</dbReference>
<evidence type="ECO:0000256" key="7">
    <source>
        <dbReference type="ARBA" id="ARBA00022777"/>
    </source>
</evidence>
<dbReference type="PROSITE" id="PS50885">
    <property type="entry name" value="HAMP"/>
    <property type="match status" value="1"/>
</dbReference>
<proteinExistence type="predicted"/>
<keyword evidence="9" id="KW-1133">Transmembrane helix</keyword>
<keyword evidence="9" id="KW-0472">Membrane</keyword>
<keyword evidence="9" id="KW-0812">Transmembrane</keyword>
<evidence type="ECO:0000256" key="6">
    <source>
        <dbReference type="ARBA" id="ARBA00022741"/>
    </source>
</evidence>
<evidence type="ECO:0000256" key="5">
    <source>
        <dbReference type="ARBA" id="ARBA00022679"/>
    </source>
</evidence>
<dbReference type="Pfam" id="PF00672">
    <property type="entry name" value="HAMP"/>
    <property type="match status" value="1"/>
</dbReference>
<keyword evidence="5" id="KW-0808">Transferase</keyword>
<evidence type="ECO:0000256" key="3">
    <source>
        <dbReference type="ARBA" id="ARBA00012438"/>
    </source>
</evidence>
<protein>
    <recommendedName>
        <fullName evidence="3">histidine kinase</fullName>
        <ecNumber evidence="3">2.7.13.3</ecNumber>
    </recommendedName>
</protein>
<dbReference type="SUPFAM" id="SSF158472">
    <property type="entry name" value="HAMP domain-like"/>
    <property type="match status" value="1"/>
</dbReference>
<evidence type="ECO:0000256" key="1">
    <source>
        <dbReference type="ARBA" id="ARBA00000085"/>
    </source>
</evidence>
<dbReference type="Pfam" id="PF07568">
    <property type="entry name" value="HisKA_2"/>
    <property type="match status" value="1"/>
</dbReference>
<reference evidence="12 13" key="1">
    <citation type="submission" date="2021-11" db="EMBL/GenBank/DDBJ databases">
        <title>Aliifidinibius sp. nov., a new bacterium isolated from saline soil.</title>
        <authorList>
            <person name="Galisteo C."/>
            <person name="De La Haba R."/>
            <person name="Sanchez-Porro C."/>
            <person name="Ventosa A."/>
        </authorList>
    </citation>
    <scope>NUCLEOTIDE SEQUENCE [LARGE SCALE GENOMIC DNA]</scope>
    <source>
        <strain evidence="12 13">KACC 190600</strain>
    </source>
</reference>
<dbReference type="CDD" id="cd06225">
    <property type="entry name" value="HAMP"/>
    <property type="match status" value="1"/>
</dbReference>
<keyword evidence="7" id="KW-0418">Kinase</keyword>
<evidence type="ECO:0000256" key="9">
    <source>
        <dbReference type="SAM" id="Phobius"/>
    </source>
</evidence>
<organism evidence="12 13">
    <name type="scientific">Fodinibius salicampi</name>
    <dbReference type="NCBI Taxonomy" id="1920655"/>
    <lineage>
        <taxon>Bacteria</taxon>
        <taxon>Pseudomonadati</taxon>
        <taxon>Balneolota</taxon>
        <taxon>Balneolia</taxon>
        <taxon>Balneolales</taxon>
        <taxon>Balneolaceae</taxon>
        <taxon>Fodinibius</taxon>
    </lineage>
</organism>
<evidence type="ECO:0000256" key="8">
    <source>
        <dbReference type="ARBA" id="ARBA00022840"/>
    </source>
</evidence>
<comment type="catalytic activity">
    <reaction evidence="1">
        <text>ATP + protein L-histidine = ADP + protein N-phospho-L-histidine.</text>
        <dbReference type="EC" id="2.7.13.3"/>
    </reaction>
</comment>
<dbReference type="InterPro" id="IPR036890">
    <property type="entry name" value="HATPase_C_sf"/>
</dbReference>
<dbReference type="SMART" id="SM00304">
    <property type="entry name" value="HAMP"/>
    <property type="match status" value="1"/>
</dbReference>
<dbReference type="InterPro" id="IPR029151">
    <property type="entry name" value="Sensor-like_sf"/>
</dbReference>
<evidence type="ECO:0000313" key="13">
    <source>
        <dbReference type="Proteomes" id="UP001207337"/>
    </source>
</evidence>